<dbReference type="PANTHER" id="PTHR46188">
    <property type="entry name" value="BOLA-LIKE PROTEIN 3"/>
    <property type="match status" value="1"/>
</dbReference>
<dbReference type="GeneID" id="105362831"/>
<reference evidence="4" key="1">
    <citation type="submission" date="2025-08" db="UniProtKB">
        <authorList>
            <consortium name="RefSeq"/>
        </authorList>
    </citation>
    <scope>IDENTIFICATION</scope>
</reference>
<dbReference type="KEGG" id="csol:105362831"/>
<organism evidence="3 4">
    <name type="scientific">Ceratosolen solmsi marchali</name>
    <dbReference type="NCBI Taxonomy" id="326594"/>
    <lineage>
        <taxon>Eukaryota</taxon>
        <taxon>Metazoa</taxon>
        <taxon>Ecdysozoa</taxon>
        <taxon>Arthropoda</taxon>
        <taxon>Hexapoda</taxon>
        <taxon>Insecta</taxon>
        <taxon>Pterygota</taxon>
        <taxon>Neoptera</taxon>
        <taxon>Endopterygota</taxon>
        <taxon>Hymenoptera</taxon>
        <taxon>Apocrita</taxon>
        <taxon>Proctotrupomorpha</taxon>
        <taxon>Chalcidoidea</taxon>
        <taxon>Agaonidae</taxon>
        <taxon>Agaoninae</taxon>
        <taxon>Ceratosolen</taxon>
    </lineage>
</organism>
<evidence type="ECO:0000313" key="3">
    <source>
        <dbReference type="Proteomes" id="UP000695007"/>
    </source>
</evidence>
<protein>
    <submittedName>
        <fullName evidence="4">BolA-like protein 3</fullName>
    </submittedName>
</protein>
<dbReference type="InterPro" id="IPR036065">
    <property type="entry name" value="BolA-like_sf"/>
</dbReference>
<evidence type="ECO:0000313" key="4">
    <source>
        <dbReference type="RefSeq" id="XP_011498633.1"/>
    </source>
</evidence>
<comment type="similarity">
    <text evidence="1 2">Belongs to the BolA/IbaG family.</text>
</comment>
<dbReference type="SUPFAM" id="SSF82657">
    <property type="entry name" value="BolA-like"/>
    <property type="match status" value="1"/>
</dbReference>
<dbReference type="InterPro" id="IPR002634">
    <property type="entry name" value="BolA"/>
</dbReference>
<dbReference type="PANTHER" id="PTHR46188:SF1">
    <property type="entry name" value="BOLA-LIKE PROTEIN 3"/>
    <property type="match status" value="1"/>
</dbReference>
<dbReference type="RefSeq" id="XP_011498633.1">
    <property type="nucleotide sequence ID" value="XM_011500331.1"/>
</dbReference>
<evidence type="ECO:0000256" key="1">
    <source>
        <dbReference type="ARBA" id="ARBA00005578"/>
    </source>
</evidence>
<dbReference type="AlphaFoldDB" id="A0AAJ6YIE2"/>
<dbReference type="InterPro" id="IPR052275">
    <property type="entry name" value="Mt_Fe-S_assembly_factor"/>
</dbReference>
<sequence>MFYRMKALNYRNFSLLSRVWNGPQNVLTGKQAEEKMINILKDKFPKAETIEVSDVSGGCGAMFEVNVIAPEFRGLNTVKQHRIINEALKEEIKDMHGIRIHTGIPDS</sequence>
<name>A0AAJ6YIE2_9HYME</name>
<dbReference type="Proteomes" id="UP000695007">
    <property type="component" value="Unplaced"/>
</dbReference>
<keyword evidence="3" id="KW-1185">Reference proteome</keyword>
<dbReference type="Gene3D" id="3.30.300.90">
    <property type="entry name" value="BolA-like"/>
    <property type="match status" value="1"/>
</dbReference>
<gene>
    <name evidence="4" type="primary">LOC105362831</name>
</gene>
<dbReference type="Pfam" id="PF01722">
    <property type="entry name" value="BolA"/>
    <property type="match status" value="1"/>
</dbReference>
<proteinExistence type="inferred from homology"/>
<accession>A0AAJ6YIE2</accession>
<evidence type="ECO:0000256" key="2">
    <source>
        <dbReference type="RuleBase" id="RU003860"/>
    </source>
</evidence>
<dbReference type="GO" id="GO:0005759">
    <property type="term" value="C:mitochondrial matrix"/>
    <property type="evidence" value="ECO:0007669"/>
    <property type="project" value="TreeGrafter"/>
</dbReference>